<organism evidence="2 3">
    <name type="scientific">Dreissena polymorpha</name>
    <name type="common">Zebra mussel</name>
    <name type="synonym">Mytilus polymorpha</name>
    <dbReference type="NCBI Taxonomy" id="45954"/>
    <lineage>
        <taxon>Eukaryota</taxon>
        <taxon>Metazoa</taxon>
        <taxon>Spiralia</taxon>
        <taxon>Lophotrochozoa</taxon>
        <taxon>Mollusca</taxon>
        <taxon>Bivalvia</taxon>
        <taxon>Autobranchia</taxon>
        <taxon>Heteroconchia</taxon>
        <taxon>Euheterodonta</taxon>
        <taxon>Imparidentia</taxon>
        <taxon>Neoheterodontei</taxon>
        <taxon>Myida</taxon>
        <taxon>Dreissenoidea</taxon>
        <taxon>Dreissenidae</taxon>
        <taxon>Dreissena</taxon>
    </lineage>
</organism>
<feature type="chain" id="PRO_5038822803" evidence="1">
    <location>
        <begin position="20"/>
        <end position="67"/>
    </location>
</feature>
<evidence type="ECO:0000313" key="2">
    <source>
        <dbReference type="EMBL" id="KAH3841458.1"/>
    </source>
</evidence>
<dbReference type="AlphaFoldDB" id="A0A9D4KKZ6"/>
<reference evidence="2" key="1">
    <citation type="journal article" date="2019" name="bioRxiv">
        <title>The Genome of the Zebra Mussel, Dreissena polymorpha: A Resource for Invasive Species Research.</title>
        <authorList>
            <person name="McCartney M.A."/>
            <person name="Auch B."/>
            <person name="Kono T."/>
            <person name="Mallez S."/>
            <person name="Zhang Y."/>
            <person name="Obille A."/>
            <person name="Becker A."/>
            <person name="Abrahante J.E."/>
            <person name="Garbe J."/>
            <person name="Badalamenti J.P."/>
            <person name="Herman A."/>
            <person name="Mangelson H."/>
            <person name="Liachko I."/>
            <person name="Sullivan S."/>
            <person name="Sone E.D."/>
            <person name="Koren S."/>
            <person name="Silverstein K.A.T."/>
            <person name="Beckman K.B."/>
            <person name="Gohl D.M."/>
        </authorList>
    </citation>
    <scope>NUCLEOTIDE SEQUENCE</scope>
    <source>
        <strain evidence="2">Duluth1</strain>
        <tissue evidence="2">Whole animal</tissue>
    </source>
</reference>
<comment type="caution">
    <text evidence="2">The sequence shown here is derived from an EMBL/GenBank/DDBJ whole genome shotgun (WGS) entry which is preliminary data.</text>
</comment>
<proteinExistence type="predicted"/>
<accession>A0A9D4KKZ6</accession>
<evidence type="ECO:0000256" key="1">
    <source>
        <dbReference type="SAM" id="SignalP"/>
    </source>
</evidence>
<sequence>MFVRLTISTKLAALGSSLAEDVTFVVPIHTNRGLEVEADFVVEAVVVLAFQKTAEHWHRENKQGKYL</sequence>
<keyword evidence="1" id="KW-0732">Signal</keyword>
<dbReference type="EMBL" id="JAIWYP010000004">
    <property type="protein sequence ID" value="KAH3841458.1"/>
    <property type="molecule type" value="Genomic_DNA"/>
</dbReference>
<dbReference type="Proteomes" id="UP000828390">
    <property type="component" value="Unassembled WGS sequence"/>
</dbReference>
<gene>
    <name evidence="2" type="ORF">DPMN_114922</name>
</gene>
<reference evidence="2" key="2">
    <citation type="submission" date="2020-11" db="EMBL/GenBank/DDBJ databases">
        <authorList>
            <person name="McCartney M.A."/>
            <person name="Auch B."/>
            <person name="Kono T."/>
            <person name="Mallez S."/>
            <person name="Becker A."/>
            <person name="Gohl D.M."/>
            <person name="Silverstein K.A.T."/>
            <person name="Koren S."/>
            <person name="Bechman K.B."/>
            <person name="Herman A."/>
            <person name="Abrahante J.E."/>
            <person name="Garbe J."/>
        </authorList>
    </citation>
    <scope>NUCLEOTIDE SEQUENCE</scope>
    <source>
        <strain evidence="2">Duluth1</strain>
        <tissue evidence="2">Whole animal</tissue>
    </source>
</reference>
<protein>
    <submittedName>
        <fullName evidence="2">Uncharacterized protein</fullName>
    </submittedName>
</protein>
<feature type="signal peptide" evidence="1">
    <location>
        <begin position="1"/>
        <end position="19"/>
    </location>
</feature>
<name>A0A9D4KKZ6_DREPO</name>
<evidence type="ECO:0000313" key="3">
    <source>
        <dbReference type="Proteomes" id="UP000828390"/>
    </source>
</evidence>
<keyword evidence="3" id="KW-1185">Reference proteome</keyword>